<dbReference type="SMR" id="A0A1I7S052"/>
<evidence type="ECO:0000313" key="5">
    <source>
        <dbReference type="Proteomes" id="UP000659654"/>
    </source>
</evidence>
<organism evidence="4 6">
    <name type="scientific">Bursaphelenchus xylophilus</name>
    <name type="common">Pinewood nematode worm</name>
    <name type="synonym">Aphelenchoides xylophilus</name>
    <dbReference type="NCBI Taxonomy" id="6326"/>
    <lineage>
        <taxon>Eukaryota</taxon>
        <taxon>Metazoa</taxon>
        <taxon>Ecdysozoa</taxon>
        <taxon>Nematoda</taxon>
        <taxon>Chromadorea</taxon>
        <taxon>Rhabditida</taxon>
        <taxon>Tylenchina</taxon>
        <taxon>Tylenchomorpha</taxon>
        <taxon>Aphelenchoidea</taxon>
        <taxon>Aphelenchoididae</taxon>
        <taxon>Bursaphelenchus</taxon>
    </lineage>
</organism>
<dbReference type="Pfam" id="PF00085">
    <property type="entry name" value="Thioredoxin"/>
    <property type="match status" value="1"/>
</dbReference>
<dbReference type="EMBL" id="CAJFDI010000003">
    <property type="protein sequence ID" value="CAD5222039.1"/>
    <property type="molecule type" value="Genomic_DNA"/>
</dbReference>
<keyword evidence="1" id="KW-0812">Transmembrane</keyword>
<dbReference type="WBParaSite" id="BXY_0637500.1">
    <property type="protein sequence ID" value="BXY_0637500.1"/>
    <property type="gene ID" value="BXY_0637500"/>
</dbReference>
<gene>
    <name evidence="3" type="ORF">BXYJ_LOCUS7007</name>
</gene>
<dbReference type="EMBL" id="CAJFCV020000003">
    <property type="protein sequence ID" value="CAG9109012.1"/>
    <property type="molecule type" value="Genomic_DNA"/>
</dbReference>
<evidence type="ECO:0000313" key="3">
    <source>
        <dbReference type="EMBL" id="CAD5222039.1"/>
    </source>
</evidence>
<dbReference type="Gene3D" id="3.40.30.10">
    <property type="entry name" value="Glutaredoxin"/>
    <property type="match status" value="1"/>
</dbReference>
<dbReference type="eggNOG" id="KOG0914">
    <property type="taxonomic scope" value="Eukaryota"/>
</dbReference>
<feature type="transmembrane region" description="Helical" evidence="1">
    <location>
        <begin position="15"/>
        <end position="35"/>
    </location>
</feature>
<dbReference type="InterPro" id="IPR013766">
    <property type="entry name" value="Thioredoxin_domain"/>
</dbReference>
<accession>A0A1I7S052</accession>
<evidence type="ECO:0000313" key="6">
    <source>
        <dbReference type="WBParaSite" id="BXY_0637500.1"/>
    </source>
</evidence>
<protein>
    <submittedName>
        <fullName evidence="3">(pine wood nematode) hypothetical protein</fullName>
    </submittedName>
    <submittedName>
        <fullName evidence="6">Thioredoxin domain-containing protein</fullName>
    </submittedName>
</protein>
<dbReference type="AlphaFoldDB" id="A0A1I7S052"/>
<sequence>MVSIKTAVYHFLKPYYLSNVLLSLAFILAKSLPGINELIFGKAQGELDHRSTEILMFLGVIVVWKNRKATNWMHYLNTVFTFSKLTNSYLFYRENPLVAIVYSVIVILQWFFMGEPMMVESANVKNFIGAQLHDAINADLSVVWVVQFYSAWSTECKYLTPVFSSLADRYALPNLRFAKLDVGRYTKEGERFRINTHALSKQLPSISVIKNGQQVIRRPVIGENKRAIPFKFTEESCIREFELNELFKECKEKKVKKQDKKEQ</sequence>
<evidence type="ECO:0000256" key="1">
    <source>
        <dbReference type="SAM" id="Phobius"/>
    </source>
</evidence>
<dbReference type="InterPro" id="IPR036249">
    <property type="entry name" value="Thioredoxin-like_sf"/>
</dbReference>
<evidence type="ECO:0000313" key="4">
    <source>
        <dbReference type="Proteomes" id="UP000095284"/>
    </source>
</evidence>
<proteinExistence type="predicted"/>
<reference evidence="3" key="2">
    <citation type="submission" date="2020-09" db="EMBL/GenBank/DDBJ databases">
        <authorList>
            <person name="Kikuchi T."/>
        </authorList>
    </citation>
    <scope>NUCLEOTIDE SEQUENCE</scope>
    <source>
        <strain evidence="3">Ka4C1</strain>
    </source>
</reference>
<dbReference type="SUPFAM" id="SSF52833">
    <property type="entry name" value="Thioredoxin-like"/>
    <property type="match status" value="1"/>
</dbReference>
<reference evidence="6" key="1">
    <citation type="submission" date="2016-11" db="UniProtKB">
        <authorList>
            <consortium name="WormBaseParasite"/>
        </authorList>
    </citation>
    <scope>IDENTIFICATION</scope>
</reference>
<dbReference type="Proteomes" id="UP000095284">
    <property type="component" value="Unplaced"/>
</dbReference>
<dbReference type="Proteomes" id="UP000582659">
    <property type="component" value="Unassembled WGS sequence"/>
</dbReference>
<keyword evidence="1" id="KW-1133">Transmembrane helix</keyword>
<evidence type="ECO:0000259" key="2">
    <source>
        <dbReference type="Pfam" id="PF00085"/>
    </source>
</evidence>
<name>A0A1I7S052_BURXY</name>
<feature type="domain" description="Thioredoxin" evidence="2">
    <location>
        <begin position="140"/>
        <end position="216"/>
    </location>
</feature>
<keyword evidence="5" id="KW-1185">Reference proteome</keyword>
<dbReference type="OrthoDB" id="20229at2759"/>
<feature type="transmembrane region" description="Helical" evidence="1">
    <location>
        <begin position="47"/>
        <end position="64"/>
    </location>
</feature>
<feature type="transmembrane region" description="Helical" evidence="1">
    <location>
        <begin position="96"/>
        <end position="113"/>
    </location>
</feature>
<dbReference type="Proteomes" id="UP000659654">
    <property type="component" value="Unassembled WGS sequence"/>
</dbReference>
<keyword evidence="1" id="KW-0472">Membrane</keyword>